<dbReference type="EMBL" id="CAWUPB010001194">
    <property type="protein sequence ID" value="CAK7354030.1"/>
    <property type="molecule type" value="Genomic_DNA"/>
</dbReference>
<evidence type="ECO:0000256" key="2">
    <source>
        <dbReference type="RuleBase" id="RU000454"/>
    </source>
</evidence>
<dbReference type="InterPro" id="IPR032861">
    <property type="entry name" value="TAXi_N"/>
</dbReference>
<dbReference type="PANTHER" id="PTHR13683:SF907">
    <property type="entry name" value="PEPTIDASE A1 DOMAIN-CONTAINING PROTEIN"/>
    <property type="match status" value="1"/>
</dbReference>
<reference evidence="4 5" key="1">
    <citation type="submission" date="2024-01" db="EMBL/GenBank/DDBJ databases">
        <authorList>
            <person name="Waweru B."/>
        </authorList>
    </citation>
    <scope>NUCLEOTIDE SEQUENCE [LARGE SCALE GENOMIC DNA]</scope>
</reference>
<keyword evidence="5" id="KW-1185">Reference proteome</keyword>
<dbReference type="SUPFAM" id="SSF50630">
    <property type="entry name" value="Acid proteases"/>
    <property type="match status" value="1"/>
</dbReference>
<dbReference type="PROSITE" id="PS00141">
    <property type="entry name" value="ASP_PROTEASE"/>
    <property type="match status" value="1"/>
</dbReference>
<dbReference type="Gene3D" id="2.40.70.10">
    <property type="entry name" value="Acid Proteases"/>
    <property type="match status" value="3"/>
</dbReference>
<dbReference type="PROSITE" id="PS51767">
    <property type="entry name" value="PEPTIDASE_A1"/>
    <property type="match status" value="1"/>
</dbReference>
<keyword evidence="2" id="KW-0378">Hydrolase</keyword>
<dbReference type="Proteomes" id="UP001314170">
    <property type="component" value="Unassembled WGS sequence"/>
</dbReference>
<feature type="domain" description="Peptidase A1" evidence="3">
    <location>
        <begin position="1"/>
        <end position="306"/>
    </location>
</feature>
<keyword evidence="2" id="KW-0645">Protease</keyword>
<gene>
    <name evidence="4" type="ORF">DCAF_LOCUS25031</name>
</gene>
<dbReference type="PRINTS" id="PR00792">
    <property type="entry name" value="PEPSIN"/>
</dbReference>
<comment type="caution">
    <text evidence="4">The sequence shown here is derived from an EMBL/GenBank/DDBJ whole genome shotgun (WGS) entry which is preliminary data.</text>
</comment>
<dbReference type="InterPro" id="IPR021109">
    <property type="entry name" value="Peptidase_aspartic_dom_sf"/>
</dbReference>
<sequence>SRGVFPDKQTTLPVQSGASIGAGDYVVTVGLGTPKKEFTLIFDTGSDVTWTQCEPCVKSCYEQKEPRNLNPHIKNVFKNFVFGCGQQNDGLFGRAAGLLGLGRTELSLPSQAAKKFKKLFSYCLPASSSSKGYLSFGGKVSKTVTFTPLSKASESTPFYGLDITGLSVGGHKLSIDPSIFSTSGTIIDSGTVFSRLPPTVYSALSSAFKKLMTNYPLTGGNSFFDTCYDFSKYDKIRIPQVSVSFKGGVEMEIHVRGILYPVQGLKKVCLAFAGNADDSYTSIYGNVQQKTYQVVYDGAKGRVGFAPAGCSQNDHKKNSRRRTCTGKNYIAKMSVVKPCDGFNNVHR</sequence>
<feature type="non-terminal residue" evidence="4">
    <location>
        <position position="1"/>
    </location>
</feature>
<evidence type="ECO:0000259" key="3">
    <source>
        <dbReference type="PROSITE" id="PS51767"/>
    </source>
</evidence>
<dbReference type="FunFam" id="2.40.70.10:FF:000013">
    <property type="entry name" value="Aspartyl protease AED1"/>
    <property type="match status" value="1"/>
</dbReference>
<protein>
    <recommendedName>
        <fullName evidence="3">Peptidase A1 domain-containing protein</fullName>
    </recommendedName>
</protein>
<proteinExistence type="inferred from homology"/>
<dbReference type="GO" id="GO:0006508">
    <property type="term" value="P:proteolysis"/>
    <property type="evidence" value="ECO:0007669"/>
    <property type="project" value="UniProtKB-KW"/>
</dbReference>
<name>A0AAV1SML5_9ROSI</name>
<dbReference type="InterPro" id="IPR033121">
    <property type="entry name" value="PEPTIDASE_A1"/>
</dbReference>
<keyword evidence="2" id="KW-0064">Aspartyl protease</keyword>
<dbReference type="AlphaFoldDB" id="A0AAV1SML5"/>
<evidence type="ECO:0000313" key="5">
    <source>
        <dbReference type="Proteomes" id="UP001314170"/>
    </source>
</evidence>
<dbReference type="PANTHER" id="PTHR13683">
    <property type="entry name" value="ASPARTYL PROTEASES"/>
    <property type="match status" value="1"/>
</dbReference>
<dbReference type="InterPro" id="IPR001969">
    <property type="entry name" value="Aspartic_peptidase_AS"/>
</dbReference>
<accession>A0AAV1SML5</accession>
<dbReference type="InterPro" id="IPR001461">
    <property type="entry name" value="Aspartic_peptidase_A1"/>
</dbReference>
<dbReference type="Pfam" id="PF14543">
    <property type="entry name" value="TAXi_N"/>
    <property type="match status" value="2"/>
</dbReference>
<dbReference type="GO" id="GO:0004190">
    <property type="term" value="F:aspartic-type endopeptidase activity"/>
    <property type="evidence" value="ECO:0007669"/>
    <property type="project" value="UniProtKB-KW"/>
</dbReference>
<comment type="similarity">
    <text evidence="1 2">Belongs to the peptidase A1 family.</text>
</comment>
<evidence type="ECO:0000256" key="1">
    <source>
        <dbReference type="ARBA" id="ARBA00007447"/>
    </source>
</evidence>
<organism evidence="4 5">
    <name type="scientific">Dovyalis caffra</name>
    <dbReference type="NCBI Taxonomy" id="77055"/>
    <lineage>
        <taxon>Eukaryota</taxon>
        <taxon>Viridiplantae</taxon>
        <taxon>Streptophyta</taxon>
        <taxon>Embryophyta</taxon>
        <taxon>Tracheophyta</taxon>
        <taxon>Spermatophyta</taxon>
        <taxon>Magnoliopsida</taxon>
        <taxon>eudicotyledons</taxon>
        <taxon>Gunneridae</taxon>
        <taxon>Pentapetalae</taxon>
        <taxon>rosids</taxon>
        <taxon>fabids</taxon>
        <taxon>Malpighiales</taxon>
        <taxon>Salicaceae</taxon>
        <taxon>Flacourtieae</taxon>
        <taxon>Dovyalis</taxon>
    </lineage>
</organism>
<dbReference type="InterPro" id="IPR032799">
    <property type="entry name" value="TAXi_C"/>
</dbReference>
<dbReference type="Pfam" id="PF14541">
    <property type="entry name" value="TAXi_C"/>
    <property type="match status" value="1"/>
</dbReference>
<evidence type="ECO:0000313" key="4">
    <source>
        <dbReference type="EMBL" id="CAK7354030.1"/>
    </source>
</evidence>